<keyword evidence="8" id="KW-1185">Reference proteome</keyword>
<dbReference type="AlphaFoldDB" id="A4J8E0"/>
<protein>
    <submittedName>
        <fullName evidence="7">ABC transporter permease</fullName>
    </submittedName>
</protein>
<evidence type="ECO:0000256" key="5">
    <source>
        <dbReference type="ARBA" id="ARBA00023136"/>
    </source>
</evidence>
<keyword evidence="2" id="KW-1003">Cell membrane</keyword>
<feature type="transmembrane region" description="Helical" evidence="6">
    <location>
        <begin position="35"/>
        <end position="52"/>
    </location>
</feature>
<evidence type="ECO:0000256" key="1">
    <source>
        <dbReference type="ARBA" id="ARBA00004651"/>
    </source>
</evidence>
<keyword evidence="5 6" id="KW-0472">Membrane</keyword>
<gene>
    <name evidence="7" type="ordered locus">Dred_2839</name>
</gene>
<dbReference type="EMBL" id="CP000612">
    <property type="protein sequence ID" value="ABO51343.1"/>
    <property type="molecule type" value="Genomic_DNA"/>
</dbReference>
<keyword evidence="3 6" id="KW-0812">Transmembrane</keyword>
<accession>A4J8E0</accession>
<reference evidence="7 8" key="1">
    <citation type="submission" date="2007-03" db="EMBL/GenBank/DDBJ databases">
        <title>Complete sequence of Desulfotomaculum reducens MI-1.</title>
        <authorList>
            <consortium name="US DOE Joint Genome Institute"/>
            <person name="Copeland A."/>
            <person name="Lucas S."/>
            <person name="Lapidus A."/>
            <person name="Barry K."/>
            <person name="Detter J.C."/>
            <person name="Glavina del Rio T."/>
            <person name="Hammon N."/>
            <person name="Israni S."/>
            <person name="Dalin E."/>
            <person name="Tice H."/>
            <person name="Pitluck S."/>
            <person name="Sims D."/>
            <person name="Brettin T."/>
            <person name="Bruce D."/>
            <person name="Han C."/>
            <person name="Tapia R."/>
            <person name="Schmutz J."/>
            <person name="Larimer F."/>
            <person name="Land M."/>
            <person name="Hauser L."/>
            <person name="Kyrpides N."/>
            <person name="Kim E."/>
            <person name="Tebo B.M."/>
            <person name="Richardson P."/>
        </authorList>
    </citation>
    <scope>NUCLEOTIDE SEQUENCE [LARGE SCALE GENOMIC DNA]</scope>
    <source>
        <strain evidence="7 8">MI-1</strain>
    </source>
</reference>
<evidence type="ECO:0000256" key="3">
    <source>
        <dbReference type="ARBA" id="ARBA00022692"/>
    </source>
</evidence>
<feature type="transmembrane region" description="Helical" evidence="6">
    <location>
        <begin position="12"/>
        <end position="29"/>
    </location>
</feature>
<comment type="subcellular location">
    <subcellularLocation>
        <location evidence="1">Cell membrane</location>
        <topology evidence="1">Multi-pass membrane protein</topology>
    </subcellularLocation>
</comment>
<dbReference type="STRING" id="349161.Dred_2839"/>
<evidence type="ECO:0000256" key="4">
    <source>
        <dbReference type="ARBA" id="ARBA00022989"/>
    </source>
</evidence>
<dbReference type="Pfam" id="PF02653">
    <property type="entry name" value="BPD_transp_2"/>
    <property type="match status" value="1"/>
</dbReference>
<dbReference type="GO" id="GO:0005886">
    <property type="term" value="C:plasma membrane"/>
    <property type="evidence" value="ECO:0007669"/>
    <property type="project" value="UniProtKB-SubCell"/>
</dbReference>
<keyword evidence="4 6" id="KW-1133">Transmembrane helix</keyword>
<dbReference type="PANTHER" id="PTHR32196">
    <property type="entry name" value="ABC TRANSPORTER PERMEASE PROTEIN YPHD-RELATED-RELATED"/>
    <property type="match status" value="1"/>
</dbReference>
<evidence type="ECO:0000313" key="7">
    <source>
        <dbReference type="EMBL" id="ABO51343.1"/>
    </source>
</evidence>
<name>A4J8E0_DESRM</name>
<evidence type="ECO:0000256" key="2">
    <source>
        <dbReference type="ARBA" id="ARBA00022475"/>
    </source>
</evidence>
<evidence type="ECO:0000313" key="8">
    <source>
        <dbReference type="Proteomes" id="UP000001556"/>
    </source>
</evidence>
<feature type="transmembrane region" description="Helical" evidence="6">
    <location>
        <begin position="84"/>
        <end position="102"/>
    </location>
</feature>
<dbReference type="HOGENOM" id="CLU_148723_1_0_9"/>
<dbReference type="KEGG" id="drm:Dred_2839"/>
<organism evidence="7 8">
    <name type="scientific">Desulforamulus reducens (strain ATCC BAA-1160 / DSM 100696 / MI-1)</name>
    <name type="common">Desulfotomaculum reducens</name>
    <dbReference type="NCBI Taxonomy" id="349161"/>
    <lineage>
        <taxon>Bacteria</taxon>
        <taxon>Bacillati</taxon>
        <taxon>Bacillota</taxon>
        <taxon>Clostridia</taxon>
        <taxon>Eubacteriales</taxon>
        <taxon>Peptococcaceae</taxon>
        <taxon>Desulforamulus</taxon>
    </lineage>
</organism>
<sequence>MTTIGLGVWEQGLLWGVMVLGVFLTFRVLDFPDLTVDGSFTLGAAVAASIILEGHNPWVGTFLAMVSGILAGSVIGWLNTRLRISPLLSGILVMIALYSINLRRYTKRRLYRRPYACRKV</sequence>
<dbReference type="eggNOG" id="COG4120">
    <property type="taxonomic scope" value="Bacteria"/>
</dbReference>
<evidence type="ECO:0000256" key="6">
    <source>
        <dbReference type="SAM" id="Phobius"/>
    </source>
</evidence>
<dbReference type="Proteomes" id="UP000001556">
    <property type="component" value="Chromosome"/>
</dbReference>
<dbReference type="RefSeq" id="WP_011879136.1">
    <property type="nucleotide sequence ID" value="NC_009253.1"/>
</dbReference>
<dbReference type="OrthoDB" id="9778389at2"/>
<dbReference type="PANTHER" id="PTHR32196:SF69">
    <property type="entry name" value="BRANCHED-CHAIN AMINO ACID TRANSPORT SYSTEM, PERMEASE PROTEIN"/>
    <property type="match status" value="1"/>
</dbReference>
<proteinExistence type="predicted"/>
<feature type="transmembrane region" description="Helical" evidence="6">
    <location>
        <begin position="59"/>
        <end position="78"/>
    </location>
</feature>
<dbReference type="GO" id="GO:0022857">
    <property type="term" value="F:transmembrane transporter activity"/>
    <property type="evidence" value="ECO:0007669"/>
    <property type="project" value="InterPro"/>
</dbReference>
<dbReference type="InterPro" id="IPR001851">
    <property type="entry name" value="ABC_transp_permease"/>
</dbReference>